<reference evidence="1 2" key="1">
    <citation type="submission" date="2015-03" db="EMBL/GenBank/DDBJ databases">
        <title>Draft genome of the nematode, Opisthorchis viverrini.</title>
        <authorList>
            <person name="Mitreva M."/>
        </authorList>
    </citation>
    <scope>NUCLEOTIDE SEQUENCE [LARGE SCALE GENOMIC DNA]</scope>
    <source>
        <strain evidence="1">Khon Kaen</strain>
    </source>
</reference>
<evidence type="ECO:0000313" key="1">
    <source>
        <dbReference type="EMBL" id="OON16910.1"/>
    </source>
</evidence>
<sequence length="117" mass="13375">MCCAVEKSGHFRRWRETLACIGCPRRLRYFDSHFLAQSFLGDWIFALPNPNREKRAECDFISKFTNGPAHVPALEAEFCCCDDRDGFLLHKFGERAFGCTSYHFSGQAVCHHYGSSS</sequence>
<protein>
    <submittedName>
        <fullName evidence="1">Uncharacterized protein</fullName>
    </submittedName>
</protein>
<dbReference type="Proteomes" id="UP000243686">
    <property type="component" value="Unassembled WGS sequence"/>
</dbReference>
<accession>A0A1S8WQZ7</accession>
<proteinExistence type="predicted"/>
<gene>
    <name evidence="1" type="ORF">X801_07263</name>
</gene>
<dbReference type="AlphaFoldDB" id="A0A1S8WQZ7"/>
<name>A0A1S8WQZ7_OPIVI</name>
<evidence type="ECO:0000313" key="2">
    <source>
        <dbReference type="Proteomes" id="UP000243686"/>
    </source>
</evidence>
<feature type="non-terminal residue" evidence="1">
    <location>
        <position position="117"/>
    </location>
</feature>
<organism evidence="1 2">
    <name type="scientific">Opisthorchis viverrini</name>
    <name type="common">Southeast Asian liver fluke</name>
    <dbReference type="NCBI Taxonomy" id="6198"/>
    <lineage>
        <taxon>Eukaryota</taxon>
        <taxon>Metazoa</taxon>
        <taxon>Spiralia</taxon>
        <taxon>Lophotrochozoa</taxon>
        <taxon>Platyhelminthes</taxon>
        <taxon>Trematoda</taxon>
        <taxon>Digenea</taxon>
        <taxon>Opisthorchiida</taxon>
        <taxon>Opisthorchiata</taxon>
        <taxon>Opisthorchiidae</taxon>
        <taxon>Opisthorchis</taxon>
    </lineage>
</organism>
<keyword evidence="2" id="KW-1185">Reference proteome</keyword>
<dbReference type="EMBL" id="KV896272">
    <property type="protein sequence ID" value="OON16910.1"/>
    <property type="molecule type" value="Genomic_DNA"/>
</dbReference>